<feature type="region of interest" description="Disordered" evidence="7">
    <location>
        <begin position="117"/>
        <end position="184"/>
    </location>
</feature>
<protein>
    <recommendedName>
        <fullName evidence="8">BZIP domain-containing protein</fullName>
    </recommendedName>
</protein>
<evidence type="ECO:0000256" key="6">
    <source>
        <dbReference type="SAM" id="Coils"/>
    </source>
</evidence>
<evidence type="ECO:0000256" key="2">
    <source>
        <dbReference type="ARBA" id="ARBA00023015"/>
    </source>
</evidence>
<keyword evidence="4" id="KW-0804">Transcription</keyword>
<feature type="compositionally biased region" description="Acidic residues" evidence="7">
    <location>
        <begin position="167"/>
        <end position="178"/>
    </location>
</feature>
<gene>
    <name evidence="9" type="ORF">ZIOFF_064761</name>
</gene>
<accession>A0A8J5KCS5</accession>
<evidence type="ECO:0000256" key="5">
    <source>
        <dbReference type="ARBA" id="ARBA00023242"/>
    </source>
</evidence>
<dbReference type="Pfam" id="PF00170">
    <property type="entry name" value="bZIP_1"/>
    <property type="match status" value="1"/>
</dbReference>
<proteinExistence type="predicted"/>
<feature type="domain" description="BZIP" evidence="8">
    <location>
        <begin position="186"/>
        <end position="241"/>
    </location>
</feature>
<dbReference type="InterPro" id="IPR046347">
    <property type="entry name" value="bZIP_sf"/>
</dbReference>
<dbReference type="SMART" id="SM00338">
    <property type="entry name" value="BRLZ"/>
    <property type="match status" value="1"/>
</dbReference>
<dbReference type="GO" id="GO:0003677">
    <property type="term" value="F:DNA binding"/>
    <property type="evidence" value="ECO:0007669"/>
    <property type="project" value="UniProtKB-KW"/>
</dbReference>
<dbReference type="GO" id="GO:0005634">
    <property type="term" value="C:nucleus"/>
    <property type="evidence" value="ECO:0007669"/>
    <property type="project" value="UniProtKB-SubCell"/>
</dbReference>
<keyword evidence="3" id="KW-0238">DNA-binding</keyword>
<dbReference type="InterPro" id="IPR004827">
    <property type="entry name" value="bZIP"/>
</dbReference>
<evidence type="ECO:0000256" key="4">
    <source>
        <dbReference type="ARBA" id="ARBA00023163"/>
    </source>
</evidence>
<reference evidence="9 10" key="1">
    <citation type="submission" date="2020-08" db="EMBL/GenBank/DDBJ databases">
        <title>Plant Genome Project.</title>
        <authorList>
            <person name="Zhang R.-G."/>
        </authorList>
    </citation>
    <scope>NUCLEOTIDE SEQUENCE [LARGE SCALE GENOMIC DNA]</scope>
    <source>
        <tissue evidence="9">Rhizome</tissue>
    </source>
</reference>
<evidence type="ECO:0000313" key="10">
    <source>
        <dbReference type="Proteomes" id="UP000734854"/>
    </source>
</evidence>
<keyword evidence="5" id="KW-0539">Nucleus</keyword>
<dbReference type="PANTHER" id="PTHR46408">
    <property type="entry name" value="BASIC LEUCINE ZIPPER 63"/>
    <property type="match status" value="1"/>
</dbReference>
<keyword evidence="2" id="KW-0805">Transcription regulation</keyword>
<keyword evidence="6" id="KW-0175">Coiled coil</keyword>
<evidence type="ECO:0000256" key="3">
    <source>
        <dbReference type="ARBA" id="ARBA00023125"/>
    </source>
</evidence>
<organism evidence="9 10">
    <name type="scientific">Zingiber officinale</name>
    <name type="common">Ginger</name>
    <name type="synonym">Amomum zingiber</name>
    <dbReference type="NCBI Taxonomy" id="94328"/>
    <lineage>
        <taxon>Eukaryota</taxon>
        <taxon>Viridiplantae</taxon>
        <taxon>Streptophyta</taxon>
        <taxon>Embryophyta</taxon>
        <taxon>Tracheophyta</taxon>
        <taxon>Spermatophyta</taxon>
        <taxon>Magnoliopsida</taxon>
        <taxon>Liliopsida</taxon>
        <taxon>Zingiberales</taxon>
        <taxon>Zingiberaceae</taxon>
        <taxon>Zingiber</taxon>
    </lineage>
</organism>
<dbReference type="GO" id="GO:0003700">
    <property type="term" value="F:DNA-binding transcription factor activity"/>
    <property type="evidence" value="ECO:0007669"/>
    <property type="project" value="InterPro"/>
</dbReference>
<dbReference type="PANTHER" id="PTHR46408:SF10">
    <property type="entry name" value="BASIC LEUCINE ZIPPER 63"/>
    <property type="match status" value="1"/>
</dbReference>
<evidence type="ECO:0000256" key="1">
    <source>
        <dbReference type="ARBA" id="ARBA00004123"/>
    </source>
</evidence>
<dbReference type="EMBL" id="JACMSC010000018">
    <property type="protein sequence ID" value="KAG6475533.1"/>
    <property type="molecule type" value="Genomic_DNA"/>
</dbReference>
<feature type="region of interest" description="Disordered" evidence="7">
    <location>
        <begin position="43"/>
        <end position="91"/>
    </location>
</feature>
<evidence type="ECO:0000256" key="7">
    <source>
        <dbReference type="SAM" id="MobiDB-lite"/>
    </source>
</evidence>
<evidence type="ECO:0000313" key="9">
    <source>
        <dbReference type="EMBL" id="KAG6475533.1"/>
    </source>
</evidence>
<dbReference type="Proteomes" id="UP000734854">
    <property type="component" value="Unassembled WGS sequence"/>
</dbReference>
<feature type="compositionally biased region" description="Polar residues" evidence="7">
    <location>
        <begin position="129"/>
        <end position="147"/>
    </location>
</feature>
<name>A0A8J5KCS5_ZINOF</name>
<feature type="coiled-coil region" evidence="6">
    <location>
        <begin position="197"/>
        <end position="238"/>
    </location>
</feature>
<dbReference type="SUPFAM" id="SSF57959">
    <property type="entry name" value="Leucine zipper domain"/>
    <property type="match status" value="1"/>
</dbReference>
<dbReference type="InterPro" id="IPR045314">
    <property type="entry name" value="bZIP_plant_GBF1"/>
</dbReference>
<dbReference type="PROSITE" id="PS00036">
    <property type="entry name" value="BZIP_BASIC"/>
    <property type="match status" value="1"/>
</dbReference>
<dbReference type="InterPro" id="IPR020983">
    <property type="entry name" value="Basic_leucine-zipper_C"/>
</dbReference>
<comment type="subcellular location">
    <subcellularLocation>
        <location evidence="1">Nucleus</location>
    </subcellularLocation>
</comment>
<evidence type="ECO:0000259" key="8">
    <source>
        <dbReference type="PROSITE" id="PS50217"/>
    </source>
</evidence>
<dbReference type="PROSITE" id="PS50217">
    <property type="entry name" value="BZIP"/>
    <property type="match status" value="1"/>
</dbReference>
<dbReference type="FunFam" id="1.20.5.170:FF:000020">
    <property type="entry name" value="BZIP transcription factor"/>
    <property type="match status" value="1"/>
</dbReference>
<dbReference type="Pfam" id="PF12498">
    <property type="entry name" value="bZIP_C"/>
    <property type="match status" value="1"/>
</dbReference>
<dbReference type="AlphaFoldDB" id="A0A8J5KCS5"/>
<feature type="region of interest" description="Disordered" evidence="7">
    <location>
        <begin position="1"/>
        <end position="27"/>
    </location>
</feature>
<dbReference type="Gene3D" id="1.20.5.170">
    <property type="match status" value="1"/>
</dbReference>
<dbReference type="CDD" id="cd14702">
    <property type="entry name" value="bZIP_plant_GBF1"/>
    <property type="match status" value="1"/>
</dbReference>
<comment type="caution">
    <text evidence="9">The sequence shown here is derived from an EMBL/GenBank/DDBJ whole genome shotgun (WGS) entry which is preliminary data.</text>
</comment>
<sequence length="394" mass="42316">MERVFSVEEIPDPLWPGADPSAATGGMNRSASEWCFEKFLEEATATSGASDPKFQPGTGASGIDSGDGAREAESEATTAVDGDGNSVARPTGVDPVEYAALLKQKLDMYCAAVAMSRASSANPEDCVPTASSNTRSPTSDTSLQGNQAPAKGVQVKPATSGSSREPSDEDEVEGETEITENTVPADAKRIRRMISNRESAKRSRRRKQAHLSELEAQVSQLRVENSALLKRLADINQKYNEAAVDNRILKANVETLRAKAISYLRFTFVKMAKENVKRLTGMTLSYSTISDMSSSSVPFSGSPSDLSNAAVTVHDDKNQIFQTQTRDLDINPRLPEIVSASSVNDIVHGGVAGGRMHRTATMQRVASLEHLQKRIYGGGENSCTLAVNNRTADN</sequence>
<keyword evidence="10" id="KW-1185">Reference proteome</keyword>